<dbReference type="SUPFAM" id="SSF56219">
    <property type="entry name" value="DNase I-like"/>
    <property type="match status" value="1"/>
</dbReference>
<dbReference type="Proteomes" id="UP001165190">
    <property type="component" value="Unassembled WGS sequence"/>
</dbReference>
<dbReference type="EMBL" id="BSYR01000023">
    <property type="protein sequence ID" value="GMI89750.1"/>
    <property type="molecule type" value="Genomic_DNA"/>
</dbReference>
<keyword evidence="2" id="KW-1185">Reference proteome</keyword>
<dbReference type="AlphaFoldDB" id="A0A9W7M8W8"/>
<evidence type="ECO:0000313" key="2">
    <source>
        <dbReference type="Proteomes" id="UP001165190"/>
    </source>
</evidence>
<sequence length="126" mass="14405">MWDPEFFNIEPSHIEPGYIAIEGTISNPNMKCPLINVYAPNLCNKRQELFSDLASIILRVKLPVLIGGDFNIMRCSEEKLGVSIQKNAMVAFSKFINESNLIDLPLKDERFTWSNLRDPLSFSRLD</sequence>
<evidence type="ECO:0008006" key="3">
    <source>
        <dbReference type="Google" id="ProtNLM"/>
    </source>
</evidence>
<dbReference type="OrthoDB" id="1930966at2759"/>
<protein>
    <recommendedName>
        <fullName evidence="3">Endonuclease/exonuclease/phosphatase domain-containing protein</fullName>
    </recommendedName>
</protein>
<accession>A0A9W7M8W8</accession>
<evidence type="ECO:0000313" key="1">
    <source>
        <dbReference type="EMBL" id="GMI89750.1"/>
    </source>
</evidence>
<name>A0A9W7M8W8_HIBTR</name>
<gene>
    <name evidence="1" type="ORF">HRI_002644300</name>
</gene>
<proteinExistence type="predicted"/>
<comment type="caution">
    <text evidence="1">The sequence shown here is derived from an EMBL/GenBank/DDBJ whole genome shotgun (WGS) entry which is preliminary data.</text>
</comment>
<reference evidence="1" key="1">
    <citation type="submission" date="2023-05" db="EMBL/GenBank/DDBJ databases">
        <title>Genome and transcriptome analyses reveal genes involved in the formation of fine ridges on petal epidermal cells in Hibiscus trionum.</title>
        <authorList>
            <person name="Koshimizu S."/>
            <person name="Masuda S."/>
            <person name="Ishii T."/>
            <person name="Shirasu K."/>
            <person name="Hoshino A."/>
            <person name="Arita M."/>
        </authorList>
    </citation>
    <scope>NUCLEOTIDE SEQUENCE</scope>
    <source>
        <strain evidence="1">Hamamatsu line</strain>
    </source>
</reference>
<organism evidence="1 2">
    <name type="scientific">Hibiscus trionum</name>
    <name type="common">Flower of an hour</name>
    <dbReference type="NCBI Taxonomy" id="183268"/>
    <lineage>
        <taxon>Eukaryota</taxon>
        <taxon>Viridiplantae</taxon>
        <taxon>Streptophyta</taxon>
        <taxon>Embryophyta</taxon>
        <taxon>Tracheophyta</taxon>
        <taxon>Spermatophyta</taxon>
        <taxon>Magnoliopsida</taxon>
        <taxon>eudicotyledons</taxon>
        <taxon>Gunneridae</taxon>
        <taxon>Pentapetalae</taxon>
        <taxon>rosids</taxon>
        <taxon>malvids</taxon>
        <taxon>Malvales</taxon>
        <taxon>Malvaceae</taxon>
        <taxon>Malvoideae</taxon>
        <taxon>Hibiscus</taxon>
    </lineage>
</organism>
<dbReference type="Gene3D" id="3.60.10.10">
    <property type="entry name" value="Endonuclease/exonuclease/phosphatase"/>
    <property type="match status" value="1"/>
</dbReference>
<dbReference type="InterPro" id="IPR036691">
    <property type="entry name" value="Endo/exonu/phosph_ase_sf"/>
</dbReference>